<comment type="caution">
    <text evidence="1">The sequence shown here is derived from an EMBL/GenBank/DDBJ whole genome shotgun (WGS) entry which is preliminary data.</text>
</comment>
<dbReference type="EMBL" id="SBJO01000496">
    <property type="protein sequence ID" value="KAF9760848.1"/>
    <property type="molecule type" value="Genomic_DNA"/>
</dbReference>
<evidence type="ECO:0000313" key="1">
    <source>
        <dbReference type="EMBL" id="KAF9760848.1"/>
    </source>
</evidence>
<accession>A0A9P6GWD5</accession>
<dbReference type="AlphaFoldDB" id="A0A9P6GWD5"/>
<dbReference type="OrthoDB" id="3067660at2759"/>
<keyword evidence="2" id="KW-1185">Reference proteome</keyword>
<gene>
    <name evidence="1" type="ORF">NGRA_2989</name>
</gene>
<dbReference type="Proteomes" id="UP000740883">
    <property type="component" value="Unassembled WGS sequence"/>
</dbReference>
<name>A0A9P6GWD5_9MICR</name>
<evidence type="ECO:0000313" key="2">
    <source>
        <dbReference type="Proteomes" id="UP000740883"/>
    </source>
</evidence>
<sequence>MSVENHYKDFWREINSKEIDDLSNKPKINETTGELVHNKIEKEKMWAQHFGDLASDHTGHSRDPEYWVDKFPIQRNVFPECDDSLTYGELRGALVATPWGKAAGIDGVSADILKLISKEEEPVTPAAKALWKKAKSLWDADDIPKSLNAGVVIYRRR</sequence>
<protein>
    <submittedName>
        <fullName evidence="1">Uncharacterized protein</fullName>
    </submittedName>
</protein>
<proteinExistence type="predicted"/>
<reference evidence="1 2" key="1">
    <citation type="journal article" date="2020" name="Genome Biol. Evol.">
        <title>Comparative genomics of strictly vertically transmitted, feminizing microsporidia endosymbionts of amphipod crustaceans.</title>
        <authorList>
            <person name="Cormier A."/>
            <person name="Chebbi M.A."/>
            <person name="Giraud I."/>
            <person name="Wattier R."/>
            <person name="Teixeira M."/>
            <person name="Gilbert C."/>
            <person name="Rigaud T."/>
            <person name="Cordaux R."/>
        </authorList>
    </citation>
    <scope>NUCLEOTIDE SEQUENCE [LARGE SCALE GENOMIC DNA]</scope>
    <source>
        <strain evidence="1 2">Ou3-Ou53</strain>
    </source>
</reference>
<organism evidence="1 2">
    <name type="scientific">Nosema granulosis</name>
    <dbReference type="NCBI Taxonomy" id="83296"/>
    <lineage>
        <taxon>Eukaryota</taxon>
        <taxon>Fungi</taxon>
        <taxon>Fungi incertae sedis</taxon>
        <taxon>Microsporidia</taxon>
        <taxon>Nosematidae</taxon>
        <taxon>Nosema</taxon>
    </lineage>
</organism>